<feature type="domain" description="HTH tetR-type" evidence="3">
    <location>
        <begin position="6"/>
        <end position="66"/>
    </location>
</feature>
<dbReference type="PRINTS" id="PR00455">
    <property type="entry name" value="HTHTETR"/>
</dbReference>
<dbReference type="InterPro" id="IPR009057">
    <property type="entry name" value="Homeodomain-like_sf"/>
</dbReference>
<name>A0A1S9PKZ3_9SPHI</name>
<keyword evidence="1 2" id="KW-0238">DNA-binding</keyword>
<organism evidence="4 5">
    <name type="scientific">Mucilaginibacter pedocola</name>
    <dbReference type="NCBI Taxonomy" id="1792845"/>
    <lineage>
        <taxon>Bacteria</taxon>
        <taxon>Pseudomonadati</taxon>
        <taxon>Bacteroidota</taxon>
        <taxon>Sphingobacteriia</taxon>
        <taxon>Sphingobacteriales</taxon>
        <taxon>Sphingobacteriaceae</taxon>
        <taxon>Mucilaginibacter</taxon>
    </lineage>
</organism>
<sequence length="197" mass="22809">MAIKDSNTEQLIKDTAKRIFFAEGKLHATTQDIADAAGVSRTSLHYYFRSRDLLLKQVFNDALTGLTKQLYALMEAEMDFKEKIRQLIDLFLTETIAFPYREIFLITEMLDGDADIYVQKEKGASKMAAFLKQIEAEMEMGTISKMDPTQFMMNIMALNSHPLVMRPLHKQMFNLTDAEYMKKMDERKKIICDLILK</sequence>
<protein>
    <submittedName>
        <fullName evidence="4">TetR family transcriptional regulator</fullName>
    </submittedName>
</protein>
<dbReference type="PANTHER" id="PTHR30055">
    <property type="entry name" value="HTH-TYPE TRANSCRIPTIONAL REGULATOR RUTR"/>
    <property type="match status" value="1"/>
</dbReference>
<dbReference type="OrthoDB" id="9789566at2"/>
<proteinExistence type="predicted"/>
<evidence type="ECO:0000256" key="1">
    <source>
        <dbReference type="ARBA" id="ARBA00023125"/>
    </source>
</evidence>
<accession>A0A1S9PKZ3</accession>
<dbReference type="InterPro" id="IPR050109">
    <property type="entry name" value="HTH-type_TetR-like_transc_reg"/>
</dbReference>
<dbReference type="AlphaFoldDB" id="A0A1S9PKZ3"/>
<dbReference type="SUPFAM" id="SSF46689">
    <property type="entry name" value="Homeodomain-like"/>
    <property type="match status" value="1"/>
</dbReference>
<dbReference type="Pfam" id="PF00440">
    <property type="entry name" value="TetR_N"/>
    <property type="match status" value="1"/>
</dbReference>
<comment type="caution">
    <text evidence="4">The sequence shown here is derived from an EMBL/GenBank/DDBJ whole genome shotgun (WGS) entry which is preliminary data.</text>
</comment>
<evidence type="ECO:0000259" key="3">
    <source>
        <dbReference type="PROSITE" id="PS50977"/>
    </source>
</evidence>
<dbReference type="InterPro" id="IPR001647">
    <property type="entry name" value="HTH_TetR"/>
</dbReference>
<dbReference type="InterPro" id="IPR036271">
    <property type="entry name" value="Tet_transcr_reg_TetR-rel_C_sf"/>
</dbReference>
<dbReference type="GO" id="GO:0003677">
    <property type="term" value="F:DNA binding"/>
    <property type="evidence" value="ECO:0007669"/>
    <property type="project" value="UniProtKB-UniRule"/>
</dbReference>
<gene>
    <name evidence="4" type="ORF">BC343_00645</name>
</gene>
<dbReference type="EMBL" id="MBTF01000001">
    <property type="protein sequence ID" value="OOQ61617.1"/>
    <property type="molecule type" value="Genomic_DNA"/>
</dbReference>
<dbReference type="SUPFAM" id="SSF48498">
    <property type="entry name" value="Tetracyclin repressor-like, C-terminal domain"/>
    <property type="match status" value="1"/>
</dbReference>
<dbReference type="Proteomes" id="UP000189739">
    <property type="component" value="Unassembled WGS sequence"/>
</dbReference>
<evidence type="ECO:0000313" key="5">
    <source>
        <dbReference type="Proteomes" id="UP000189739"/>
    </source>
</evidence>
<evidence type="ECO:0000256" key="2">
    <source>
        <dbReference type="PROSITE-ProRule" id="PRU00335"/>
    </source>
</evidence>
<keyword evidence="5" id="KW-1185">Reference proteome</keyword>
<reference evidence="4 5" key="1">
    <citation type="submission" date="2016-07" db="EMBL/GenBank/DDBJ databases">
        <title>Genomic analysis of zinc-resistant bacterium Mucilaginibacter pedocola TBZ30.</title>
        <authorList>
            <person name="Huang J."/>
            <person name="Tang J."/>
        </authorList>
    </citation>
    <scope>NUCLEOTIDE SEQUENCE [LARGE SCALE GENOMIC DNA]</scope>
    <source>
        <strain evidence="4 5">TBZ30</strain>
    </source>
</reference>
<dbReference type="Gene3D" id="1.10.357.10">
    <property type="entry name" value="Tetracycline Repressor, domain 2"/>
    <property type="match status" value="1"/>
</dbReference>
<dbReference type="PROSITE" id="PS50977">
    <property type="entry name" value="HTH_TETR_2"/>
    <property type="match status" value="1"/>
</dbReference>
<feature type="DNA-binding region" description="H-T-H motif" evidence="2">
    <location>
        <begin position="29"/>
        <end position="48"/>
    </location>
</feature>
<dbReference type="STRING" id="1792845.BC343_00645"/>
<dbReference type="RefSeq" id="WP_078345788.1">
    <property type="nucleotide sequence ID" value="NZ_MBTF01000001.1"/>
</dbReference>
<evidence type="ECO:0000313" key="4">
    <source>
        <dbReference type="EMBL" id="OOQ61617.1"/>
    </source>
</evidence>